<dbReference type="AlphaFoldDB" id="A0AA36G373"/>
<comment type="caution">
    <text evidence="2">The sequence shown here is derived from an EMBL/GenBank/DDBJ whole genome shotgun (WGS) entry which is preliminary data.</text>
</comment>
<name>A0AA36G373_9BILA</name>
<feature type="compositionally biased region" description="Basic and acidic residues" evidence="1">
    <location>
        <begin position="158"/>
        <end position="169"/>
    </location>
</feature>
<feature type="non-terminal residue" evidence="2">
    <location>
        <position position="1"/>
    </location>
</feature>
<feature type="compositionally biased region" description="Pro residues" evidence="1">
    <location>
        <begin position="390"/>
        <end position="403"/>
    </location>
</feature>
<evidence type="ECO:0000313" key="2">
    <source>
        <dbReference type="EMBL" id="CAJ0574243.1"/>
    </source>
</evidence>
<evidence type="ECO:0000256" key="1">
    <source>
        <dbReference type="SAM" id="MobiDB-lite"/>
    </source>
</evidence>
<organism evidence="2 3">
    <name type="scientific">Mesorhabditis spiculigera</name>
    <dbReference type="NCBI Taxonomy" id="96644"/>
    <lineage>
        <taxon>Eukaryota</taxon>
        <taxon>Metazoa</taxon>
        <taxon>Ecdysozoa</taxon>
        <taxon>Nematoda</taxon>
        <taxon>Chromadorea</taxon>
        <taxon>Rhabditida</taxon>
        <taxon>Rhabditina</taxon>
        <taxon>Rhabditomorpha</taxon>
        <taxon>Rhabditoidea</taxon>
        <taxon>Rhabditidae</taxon>
        <taxon>Mesorhabditinae</taxon>
        <taxon>Mesorhabditis</taxon>
    </lineage>
</organism>
<gene>
    <name evidence="2" type="ORF">MSPICULIGERA_LOCUS12583</name>
</gene>
<dbReference type="Proteomes" id="UP001177023">
    <property type="component" value="Unassembled WGS sequence"/>
</dbReference>
<protein>
    <submittedName>
        <fullName evidence="2">Uncharacterized protein</fullName>
    </submittedName>
</protein>
<keyword evidence="3" id="KW-1185">Reference proteome</keyword>
<accession>A0AA36G373</accession>
<feature type="region of interest" description="Disordered" evidence="1">
    <location>
        <begin position="381"/>
        <end position="403"/>
    </location>
</feature>
<feature type="compositionally biased region" description="Polar residues" evidence="1">
    <location>
        <begin position="171"/>
        <end position="188"/>
    </location>
</feature>
<dbReference type="EMBL" id="CATQJA010002628">
    <property type="protein sequence ID" value="CAJ0574243.1"/>
    <property type="molecule type" value="Genomic_DNA"/>
</dbReference>
<dbReference type="PROSITE" id="PS51257">
    <property type="entry name" value="PROKAR_LIPOPROTEIN"/>
    <property type="match status" value="1"/>
</dbReference>
<sequence>MEPPPGRCGVCVASGTSGCMADRARRRAYGYDALPIGATSHEVAPEYRDQKQFHGRFDDGEFQRQTVFVRSTSIDEEPPVKKFMMVEEGFVSPRNHLPTFPITPKEDFDENTDVPLFQQGVDYQEFEPSSHSPPSSATPYEGDAYGPVENAEGATNMSDERGFATDHRKGSSCSTQAELESPNLSATPATDPEDQALEAAEIRRFHIDIANDDFELYFCVAPKEGADLCGAEDVLVKAERVVREWQQKFDRQAAKYERAKATNGRAKRKVVKVIRETQEEKHFYQQVIETKEEQLKQAGAELQQAKEERDRAEKEADAALIECHRLREARERSEAKARLVEQEMARLREVLRPSQMALHRAEAKQLRAELNEARAEMARLRRPTPMNDPETPPYSPQSPAPYTQPAPKVAYLVDRVNNAPPGAISNDPTLTTLFKDAPRPLRLYFAHLLGQMRDNCSDAILLLDSCRQQP</sequence>
<proteinExistence type="predicted"/>
<evidence type="ECO:0000313" key="3">
    <source>
        <dbReference type="Proteomes" id="UP001177023"/>
    </source>
</evidence>
<reference evidence="2" key="1">
    <citation type="submission" date="2023-06" db="EMBL/GenBank/DDBJ databases">
        <authorList>
            <person name="Delattre M."/>
        </authorList>
    </citation>
    <scope>NUCLEOTIDE SEQUENCE</scope>
    <source>
        <strain evidence="2">AF72</strain>
    </source>
</reference>
<feature type="region of interest" description="Disordered" evidence="1">
    <location>
        <begin position="125"/>
        <end position="191"/>
    </location>
</feature>